<dbReference type="PANTHER" id="PTHR33670:SF15">
    <property type="entry name" value="OS02G0797600 PROTEIN"/>
    <property type="match status" value="1"/>
</dbReference>
<dbReference type="PANTHER" id="PTHR33670">
    <property type="entry name" value="SPLICING FACTOR, PROLINE- AND GLUTAMINE-RICH-LIKE"/>
    <property type="match status" value="1"/>
</dbReference>
<keyword evidence="3" id="KW-1185">Reference proteome</keyword>
<dbReference type="GO" id="GO:0016071">
    <property type="term" value="P:mRNA metabolic process"/>
    <property type="evidence" value="ECO:0007669"/>
    <property type="project" value="UniProtKB-ARBA"/>
</dbReference>
<dbReference type="Proteomes" id="UP001558713">
    <property type="component" value="Unassembled WGS sequence"/>
</dbReference>
<dbReference type="Pfam" id="PF15365">
    <property type="entry name" value="PNRC"/>
    <property type="match status" value="1"/>
</dbReference>
<organism evidence="2 3">
    <name type="scientific">Cardamine amara subsp. amara</name>
    <dbReference type="NCBI Taxonomy" id="228776"/>
    <lineage>
        <taxon>Eukaryota</taxon>
        <taxon>Viridiplantae</taxon>
        <taxon>Streptophyta</taxon>
        <taxon>Embryophyta</taxon>
        <taxon>Tracheophyta</taxon>
        <taxon>Spermatophyta</taxon>
        <taxon>Magnoliopsida</taxon>
        <taxon>eudicotyledons</taxon>
        <taxon>Gunneridae</taxon>
        <taxon>Pentapetalae</taxon>
        <taxon>rosids</taxon>
        <taxon>malvids</taxon>
        <taxon>Brassicales</taxon>
        <taxon>Brassicaceae</taxon>
        <taxon>Cardamineae</taxon>
        <taxon>Cardamine</taxon>
    </lineage>
</organism>
<feature type="region of interest" description="Disordered" evidence="1">
    <location>
        <begin position="21"/>
        <end position="51"/>
    </location>
</feature>
<protein>
    <submittedName>
        <fullName evidence="2">Uncharacterized protein</fullName>
    </submittedName>
</protein>
<comment type="caution">
    <text evidence="2">The sequence shown here is derived from an EMBL/GenBank/DDBJ whole genome shotgun (WGS) entry which is preliminary data.</text>
</comment>
<gene>
    <name evidence="2" type="ORF">V5N11_001154</name>
</gene>
<reference evidence="2 3" key="1">
    <citation type="submission" date="2024-04" db="EMBL/GenBank/DDBJ databases">
        <title>Genome assembly C_amara_ONT_v2.</title>
        <authorList>
            <person name="Yant L."/>
            <person name="Moore C."/>
            <person name="Slenker M."/>
        </authorList>
    </citation>
    <scope>NUCLEOTIDE SEQUENCE [LARGE SCALE GENOMIC DNA]</scope>
    <source>
        <tissue evidence="2">Leaf</tissue>
    </source>
</reference>
<dbReference type="EMBL" id="JBANAX010000674">
    <property type="protein sequence ID" value="KAL1198065.1"/>
    <property type="molecule type" value="Genomic_DNA"/>
</dbReference>
<dbReference type="InterPro" id="IPR028322">
    <property type="entry name" value="PNRC-like_rgn"/>
</dbReference>
<accession>A0ABD0ZTX0</accession>
<evidence type="ECO:0000313" key="3">
    <source>
        <dbReference type="Proteomes" id="UP001558713"/>
    </source>
</evidence>
<dbReference type="AlphaFoldDB" id="A0ABD0ZTX0"/>
<evidence type="ECO:0000256" key="1">
    <source>
        <dbReference type="SAM" id="MobiDB-lite"/>
    </source>
</evidence>
<evidence type="ECO:0000313" key="2">
    <source>
        <dbReference type="EMBL" id="KAL1198065.1"/>
    </source>
</evidence>
<name>A0ABD0ZTX0_CARAN</name>
<sequence>MGTAILLSSQNSLNHRFDHQTLTHQNPNSCPRRHSYAATTTPRRRKRIPTASQPTVVKPTAANTNLVIGQVKILKRGETLSAFHKKETNSCSDRDDTRRPVFKMNDVDLIVTSTNRLGPEPETLLKQIGAFKGVEIFAGAGCSVSPSPSSVPIPCFLGKNKLSI</sequence>
<proteinExistence type="predicted"/>